<evidence type="ECO:0000259" key="17">
    <source>
        <dbReference type="PROSITE" id="PS51217"/>
    </source>
</evidence>
<keyword evidence="7" id="KW-0269">Exonuclease</keyword>
<evidence type="ECO:0000256" key="4">
    <source>
        <dbReference type="ARBA" id="ARBA00022763"/>
    </source>
</evidence>
<protein>
    <recommendedName>
        <fullName evidence="13">DNA 3'-5' helicase</fullName>
        <ecNumber evidence="13">5.6.2.4</ecNumber>
    </recommendedName>
</protein>
<dbReference type="PROSITE" id="PS51198">
    <property type="entry name" value="UVRD_HELICASE_ATP_BIND"/>
    <property type="match status" value="1"/>
</dbReference>
<keyword evidence="10" id="KW-0234">DNA repair</keyword>
<evidence type="ECO:0000256" key="8">
    <source>
        <dbReference type="ARBA" id="ARBA00022840"/>
    </source>
</evidence>
<dbReference type="EMBL" id="PFWU01000012">
    <property type="protein sequence ID" value="PJA46059.1"/>
    <property type="molecule type" value="Genomic_DNA"/>
</dbReference>
<dbReference type="Pfam" id="PF00580">
    <property type="entry name" value="UvrD-helicase"/>
    <property type="match status" value="1"/>
</dbReference>
<dbReference type="GO" id="GO:0003677">
    <property type="term" value="F:DNA binding"/>
    <property type="evidence" value="ECO:0007669"/>
    <property type="project" value="UniProtKB-KW"/>
</dbReference>
<dbReference type="Gene3D" id="3.90.320.10">
    <property type="match status" value="1"/>
</dbReference>
<evidence type="ECO:0000256" key="7">
    <source>
        <dbReference type="ARBA" id="ARBA00022839"/>
    </source>
</evidence>
<dbReference type="InterPro" id="IPR013986">
    <property type="entry name" value="DExx_box_DNA_helicase_dom_sf"/>
</dbReference>
<dbReference type="PANTHER" id="PTHR11070">
    <property type="entry name" value="UVRD / RECB / PCRA DNA HELICASE FAMILY MEMBER"/>
    <property type="match status" value="1"/>
</dbReference>
<dbReference type="PROSITE" id="PS51217">
    <property type="entry name" value="UVRD_HELICASE_CTER"/>
    <property type="match status" value="1"/>
</dbReference>
<dbReference type="InterPro" id="IPR000212">
    <property type="entry name" value="DNA_helicase_UvrD/REP"/>
</dbReference>
<evidence type="ECO:0000256" key="2">
    <source>
        <dbReference type="ARBA" id="ARBA00022722"/>
    </source>
</evidence>
<evidence type="ECO:0000256" key="14">
    <source>
        <dbReference type="ARBA" id="ARBA00048988"/>
    </source>
</evidence>
<evidence type="ECO:0000256" key="11">
    <source>
        <dbReference type="ARBA" id="ARBA00023235"/>
    </source>
</evidence>
<reference evidence="19" key="1">
    <citation type="submission" date="2017-09" db="EMBL/GenBank/DDBJ databases">
        <title>Depth-based differentiation of microbial function through sediment-hosted aquifers and enrichment of novel symbionts in the deep terrestrial subsurface.</title>
        <authorList>
            <person name="Probst A.J."/>
            <person name="Ladd B."/>
            <person name="Jarett J.K."/>
            <person name="Geller-Mcgrath D.E."/>
            <person name="Sieber C.M.K."/>
            <person name="Emerson J.B."/>
            <person name="Anantharaman K."/>
            <person name="Thomas B.C."/>
            <person name="Malmstrom R."/>
            <person name="Stieglmeier M."/>
            <person name="Klingl A."/>
            <person name="Woyke T."/>
            <person name="Ryan C.M."/>
            <person name="Banfield J.F."/>
        </authorList>
    </citation>
    <scope>NUCLEOTIDE SEQUENCE [LARGE SCALE GENOMIC DNA]</scope>
</reference>
<dbReference type="Gene3D" id="1.10.10.160">
    <property type="match status" value="1"/>
</dbReference>
<dbReference type="CDD" id="cd18807">
    <property type="entry name" value="SF1_C_UvrD"/>
    <property type="match status" value="1"/>
</dbReference>
<dbReference type="GO" id="GO:0004527">
    <property type="term" value="F:exonuclease activity"/>
    <property type="evidence" value="ECO:0007669"/>
    <property type="project" value="UniProtKB-KW"/>
</dbReference>
<evidence type="ECO:0000256" key="3">
    <source>
        <dbReference type="ARBA" id="ARBA00022741"/>
    </source>
</evidence>
<feature type="domain" description="UvrD-like helicase ATP-binding" evidence="16">
    <location>
        <begin position="11"/>
        <end position="314"/>
    </location>
</feature>
<evidence type="ECO:0000256" key="5">
    <source>
        <dbReference type="ARBA" id="ARBA00022801"/>
    </source>
</evidence>
<feature type="binding site" evidence="15">
    <location>
        <begin position="32"/>
        <end position="39"/>
    </location>
    <ligand>
        <name>ATP</name>
        <dbReference type="ChEBI" id="CHEBI:30616"/>
    </ligand>
</feature>
<dbReference type="InterPro" id="IPR014016">
    <property type="entry name" value="UvrD-like_ATP-bd"/>
</dbReference>
<keyword evidence="3 15" id="KW-0547">Nucleotide-binding</keyword>
<accession>A0A2M7XDV8</accession>
<name>A0A2M7XDV8_9BACT</name>
<keyword evidence="4" id="KW-0227">DNA damage</keyword>
<dbReference type="GO" id="GO:0043138">
    <property type="term" value="F:3'-5' DNA helicase activity"/>
    <property type="evidence" value="ECO:0007669"/>
    <property type="project" value="UniProtKB-EC"/>
</dbReference>
<comment type="catalytic activity">
    <reaction evidence="14">
        <text>ATP + H2O = ADP + phosphate + H(+)</text>
        <dbReference type="Rhea" id="RHEA:13065"/>
        <dbReference type="ChEBI" id="CHEBI:15377"/>
        <dbReference type="ChEBI" id="CHEBI:15378"/>
        <dbReference type="ChEBI" id="CHEBI:30616"/>
        <dbReference type="ChEBI" id="CHEBI:43474"/>
        <dbReference type="ChEBI" id="CHEBI:456216"/>
        <dbReference type="EC" id="5.6.2.4"/>
    </reaction>
</comment>
<dbReference type="EC" id="5.6.2.4" evidence="13"/>
<dbReference type="CDD" id="cd17932">
    <property type="entry name" value="DEXQc_UvrD"/>
    <property type="match status" value="1"/>
</dbReference>
<dbReference type="SUPFAM" id="SSF52540">
    <property type="entry name" value="P-loop containing nucleoside triphosphate hydrolases"/>
    <property type="match status" value="1"/>
</dbReference>
<gene>
    <name evidence="18" type="ORF">CO174_01150</name>
</gene>
<dbReference type="InterPro" id="IPR038726">
    <property type="entry name" value="PDDEXK_AddAB-type"/>
</dbReference>
<dbReference type="GO" id="GO:0000725">
    <property type="term" value="P:recombinational repair"/>
    <property type="evidence" value="ECO:0007669"/>
    <property type="project" value="TreeGrafter"/>
</dbReference>
<keyword evidence="9" id="KW-0238">DNA-binding</keyword>
<organism evidence="18 19">
    <name type="scientific">Candidatus Uhrbacteria bacterium CG_4_9_14_3_um_filter_50_9</name>
    <dbReference type="NCBI Taxonomy" id="1975035"/>
    <lineage>
        <taxon>Bacteria</taxon>
        <taxon>Candidatus Uhriibacteriota</taxon>
    </lineage>
</organism>
<evidence type="ECO:0000256" key="15">
    <source>
        <dbReference type="PROSITE-ProRule" id="PRU00560"/>
    </source>
</evidence>
<comment type="similarity">
    <text evidence="1">Belongs to the helicase family. UvrD subfamily.</text>
</comment>
<comment type="caution">
    <text evidence="18">The sequence shown here is derived from an EMBL/GenBank/DDBJ whole genome shotgun (WGS) entry which is preliminary data.</text>
</comment>
<feature type="domain" description="UvrD-like helicase C-terminal" evidence="17">
    <location>
        <begin position="315"/>
        <end position="605"/>
    </location>
</feature>
<dbReference type="SUPFAM" id="SSF52980">
    <property type="entry name" value="Restriction endonuclease-like"/>
    <property type="match status" value="1"/>
</dbReference>
<comment type="catalytic activity">
    <reaction evidence="12">
        <text>Couples ATP hydrolysis with the unwinding of duplex DNA by translocating in the 3'-5' direction.</text>
        <dbReference type="EC" id="5.6.2.4"/>
    </reaction>
</comment>
<evidence type="ECO:0000256" key="1">
    <source>
        <dbReference type="ARBA" id="ARBA00009922"/>
    </source>
</evidence>
<sequence>MFTIMSHDLLVKLNPEQREAVTHTEGPLMIVAGAGTGKTTVVTHRIAWLIDQGLVKPEEILALTFTDKAAGEMEERVDRLLPYGYVDLQISTFHSFCERLLREYGVEMGLSRDFRLANELDAWLLARQNFDRFDLSHYRPLGNPTKYIRSLLTHFSRAKDSVIDSDAYLAHVEAERANLDTAQAHEEATAELNRLDELARAYATYQQILLENDCLDFGDLMLYSIKLLTERPTVLKTVRERYPFVLVDEFQDTNDAQYQLVKLIAAPKNNLTVVGDDDQSIYKFRGASLANILRFEKDYSEAKRIVLTTNYRSSQAILDQAHAFIQHNNPNRLEASSEGALSKKLKAGLELTGTIEHLHADRLEDEVSMVVEKIVSLKDEGVAWSDFAILVRSNSAGMDFAQVLERHKIPYQFLALSGLYTKPVVLDVLSWLRVIDNPFDSPSMYRLLSQGAQGLSTQTIIELNHLAYQKGKSLYEACQLAQVSSGLPPEEVERLRLILGLIERLQKEARTRRIGELYILVAKQTGYLEWLNHQGERFKQEGFGYLQQMYERMRSFERRHEHPVLHHFLKEFEHERAAGEEGSLNVDFDAGPDVVKIMTVHAAKGLEFKHVFVVNLVNQRFPTNAKSESIPLPEALVPSSSDSVDHLEEERRLFYVAMTRAKEGLFFTSASDYGGARKRKLSRFLYELGYEEPKKDDTLVVEIFDEDRGPEAYTDQQIHMPIPKQFSFTQLAAFNTCPLQYKFAHILNVPVFGKWTFSFGKTMHNTLQRYFTVWQERAGAEQGSLFEVPEAQHFENLPVSKDELFELFDQCWQDDWYINDTQREEYREKGRESLRGFIKMIQNAPPKPLTLEQGFTLKLGDVVVKGRIDRIDALDEGGVEIIDYKTGSAKTDKKLSKQDKEQLFLYQLAARDVLGLDVRRLTFHYLEDNSQVSFLGSPEDLLNLEEQVVDRVQQIRTSSFEATPGFHCSFCDFADICEFKAR</sequence>
<keyword evidence="11" id="KW-0413">Isomerase</keyword>
<evidence type="ECO:0000313" key="18">
    <source>
        <dbReference type="EMBL" id="PJA46059.1"/>
    </source>
</evidence>
<evidence type="ECO:0000256" key="12">
    <source>
        <dbReference type="ARBA" id="ARBA00034617"/>
    </source>
</evidence>
<evidence type="ECO:0000256" key="6">
    <source>
        <dbReference type="ARBA" id="ARBA00022806"/>
    </source>
</evidence>
<dbReference type="InterPro" id="IPR014017">
    <property type="entry name" value="DNA_helicase_UvrD-like_C"/>
</dbReference>
<dbReference type="InterPro" id="IPR011604">
    <property type="entry name" value="PDDEXK-like_dom_sf"/>
</dbReference>
<dbReference type="Pfam" id="PF13361">
    <property type="entry name" value="UvrD_C"/>
    <property type="match status" value="1"/>
</dbReference>
<evidence type="ECO:0000256" key="10">
    <source>
        <dbReference type="ARBA" id="ARBA00023204"/>
    </source>
</evidence>
<dbReference type="Gene3D" id="3.40.50.300">
    <property type="entry name" value="P-loop containing nucleotide triphosphate hydrolases"/>
    <property type="match status" value="2"/>
</dbReference>
<evidence type="ECO:0000313" key="19">
    <source>
        <dbReference type="Proteomes" id="UP000229385"/>
    </source>
</evidence>
<dbReference type="AlphaFoldDB" id="A0A2M7XDV8"/>
<dbReference type="Gene3D" id="1.10.486.10">
    <property type="entry name" value="PCRA, domain 4"/>
    <property type="match status" value="1"/>
</dbReference>
<keyword evidence="5 15" id="KW-0378">Hydrolase</keyword>
<dbReference type="PANTHER" id="PTHR11070:SF2">
    <property type="entry name" value="ATP-DEPENDENT DNA HELICASE SRS2"/>
    <property type="match status" value="1"/>
</dbReference>
<evidence type="ECO:0000259" key="16">
    <source>
        <dbReference type="PROSITE" id="PS51198"/>
    </source>
</evidence>
<dbReference type="Pfam" id="PF12705">
    <property type="entry name" value="PDDEXK_1"/>
    <property type="match status" value="1"/>
</dbReference>
<dbReference type="InterPro" id="IPR011335">
    <property type="entry name" value="Restrct_endonuc-II-like"/>
</dbReference>
<keyword evidence="8 15" id="KW-0067">ATP-binding</keyword>
<dbReference type="Proteomes" id="UP000229385">
    <property type="component" value="Unassembled WGS sequence"/>
</dbReference>
<keyword evidence="6 15" id="KW-0347">Helicase</keyword>
<keyword evidence="2" id="KW-0540">Nuclease</keyword>
<dbReference type="InterPro" id="IPR027417">
    <property type="entry name" value="P-loop_NTPase"/>
</dbReference>
<evidence type="ECO:0000256" key="13">
    <source>
        <dbReference type="ARBA" id="ARBA00034808"/>
    </source>
</evidence>
<proteinExistence type="inferred from homology"/>
<evidence type="ECO:0000256" key="9">
    <source>
        <dbReference type="ARBA" id="ARBA00023125"/>
    </source>
</evidence>
<dbReference type="GO" id="GO:0005524">
    <property type="term" value="F:ATP binding"/>
    <property type="evidence" value="ECO:0007669"/>
    <property type="project" value="UniProtKB-UniRule"/>
</dbReference>